<protein>
    <recommendedName>
        <fullName evidence="2">YHYH domain-containing protein</fullName>
    </recommendedName>
</protein>
<feature type="region of interest" description="Disordered" evidence="1">
    <location>
        <begin position="1"/>
        <end position="29"/>
    </location>
</feature>
<feature type="domain" description="YHYH" evidence="2">
    <location>
        <begin position="98"/>
        <end position="186"/>
    </location>
</feature>
<evidence type="ECO:0000256" key="1">
    <source>
        <dbReference type="SAM" id="MobiDB-lite"/>
    </source>
</evidence>
<dbReference type="PRINTS" id="PR01217">
    <property type="entry name" value="PRICHEXTENSN"/>
</dbReference>
<keyword evidence="4" id="KW-1185">Reference proteome</keyword>
<dbReference type="EMBL" id="JAEHOC010000020">
    <property type="protein sequence ID" value="KAG2432960.1"/>
    <property type="molecule type" value="Genomic_DNA"/>
</dbReference>
<dbReference type="Proteomes" id="UP000650467">
    <property type="component" value="Unassembled WGS sequence"/>
</dbReference>
<dbReference type="InterPro" id="IPR025924">
    <property type="entry name" value="YHYH_dom"/>
</dbReference>
<name>A0A835T5Q3_CHLIN</name>
<sequence>MPGGGPGGMGGPGGGGGGGGSGNTMACPNTTSGVDTVELARSSETYKMFFTGCPQYSPFGQTTGNTPSFQNATYSFRVAPVIAATPTYHSRTKADGSANPNIMLGPIGIAVNGVPIFNDADAVGADAIINEGATLDDCRGHAAPGGVYHYHSEPGTGCAYTDTAGKHSPLYGIMLDSIPIYGAYGDNGAAPTDLDECGGHTDATYAFYHYHVTANLAPPYTTRCFRGCLSTNAGGGMSASASSSSSCTPAAKQYDYSALDITWMAPFHVAHESEDTSSSSGSSSSGGSGAAGTSPAAGGAGPRPSGPRPEDGPAPGAKPKDGAPGPRPADGPAPGAKPEDGAPGPRPADGPAPGAKPEDGAPGPRPADGPAPGAKPEDGTGPRPADGPAPGAKPEDGAPGPRPADGPAPGPKPEDGTPGPRPEGGPAPGPKPEDGTAPRPADGPAPGAKPATDTSVPKPASAPKTKSRPSPRARPSPRGGKRGLSRRMIEA</sequence>
<comment type="caution">
    <text evidence="3">The sequence shown here is derived from an EMBL/GenBank/DDBJ whole genome shotgun (WGS) entry which is preliminary data.</text>
</comment>
<feature type="compositionally biased region" description="Low complexity" evidence="1">
    <location>
        <begin position="437"/>
        <end position="454"/>
    </location>
</feature>
<dbReference type="AlphaFoldDB" id="A0A835T5Q3"/>
<proteinExistence type="predicted"/>
<feature type="compositionally biased region" description="Pro residues" evidence="1">
    <location>
        <begin position="419"/>
        <end position="430"/>
    </location>
</feature>
<evidence type="ECO:0000313" key="4">
    <source>
        <dbReference type="Proteomes" id="UP000650467"/>
    </source>
</evidence>
<feature type="compositionally biased region" description="Low complexity" evidence="1">
    <location>
        <begin position="332"/>
        <end position="343"/>
    </location>
</feature>
<gene>
    <name evidence="3" type="ORF">HXX76_008688</name>
</gene>
<evidence type="ECO:0000313" key="3">
    <source>
        <dbReference type="EMBL" id="KAG2432960.1"/>
    </source>
</evidence>
<feature type="compositionally biased region" description="Low complexity" evidence="1">
    <location>
        <begin position="351"/>
        <end position="362"/>
    </location>
</feature>
<accession>A0A835T5Q3</accession>
<feature type="compositionally biased region" description="Low complexity" evidence="1">
    <location>
        <begin position="381"/>
        <end position="399"/>
    </location>
</feature>
<feature type="compositionally biased region" description="Pro residues" evidence="1">
    <location>
        <begin position="400"/>
        <end position="411"/>
    </location>
</feature>
<feature type="region of interest" description="Disordered" evidence="1">
    <location>
        <begin position="272"/>
        <end position="491"/>
    </location>
</feature>
<evidence type="ECO:0000259" key="2">
    <source>
        <dbReference type="Pfam" id="PF14240"/>
    </source>
</evidence>
<feature type="compositionally biased region" description="Low complexity" evidence="1">
    <location>
        <begin position="313"/>
        <end position="324"/>
    </location>
</feature>
<dbReference type="OrthoDB" id="2151241at2759"/>
<feature type="compositionally biased region" description="Gly residues" evidence="1">
    <location>
        <begin position="1"/>
        <end position="22"/>
    </location>
</feature>
<dbReference type="Pfam" id="PF14240">
    <property type="entry name" value="YHYH"/>
    <property type="match status" value="1"/>
</dbReference>
<reference evidence="3" key="1">
    <citation type="journal article" date="2020" name="bioRxiv">
        <title>Comparative genomics of Chlamydomonas.</title>
        <authorList>
            <person name="Craig R.J."/>
            <person name="Hasan A.R."/>
            <person name="Ness R.W."/>
            <person name="Keightley P.D."/>
        </authorList>
    </citation>
    <scope>NUCLEOTIDE SEQUENCE</scope>
    <source>
        <strain evidence="3">SAG 7.73</strain>
    </source>
</reference>
<organism evidence="3 4">
    <name type="scientific">Chlamydomonas incerta</name>
    <dbReference type="NCBI Taxonomy" id="51695"/>
    <lineage>
        <taxon>Eukaryota</taxon>
        <taxon>Viridiplantae</taxon>
        <taxon>Chlorophyta</taxon>
        <taxon>core chlorophytes</taxon>
        <taxon>Chlorophyceae</taxon>
        <taxon>CS clade</taxon>
        <taxon>Chlamydomonadales</taxon>
        <taxon>Chlamydomonadaceae</taxon>
        <taxon>Chlamydomonas</taxon>
    </lineage>
</organism>